<comment type="caution">
    <text evidence="2">The sequence shown here is derived from an EMBL/GenBank/DDBJ whole genome shotgun (WGS) entry which is preliminary data.</text>
</comment>
<feature type="region of interest" description="Disordered" evidence="1">
    <location>
        <begin position="222"/>
        <end position="243"/>
    </location>
</feature>
<gene>
    <name evidence="2" type="ORF">HS088_TW13G01273</name>
</gene>
<sequence length="353" mass="40175">MEPAKIDWKRIESVYVEDKLYENINAPTWVDFIAPEDSIDDEAWFCRPDCNHPKTAEDFLVSTPASKVSSSGKGSKTLPSGYLNQRDAKLKRRGQIFNEDRENQNPNLSTPPIQRAKSMKAAFKSSNEKKKTPINDSLPKEEAPPKLKSTLSARNLFAGRDIINHITEFCNELKQMAMRARGRENAEKLNEKSLVGGKEEGSGEILKELDWKEKERKPLLEVGKEKSEANEKKRNAIEKQKKERGVEAENIPIPLNLENVKNKKEERLLQIRTNPPSPQCFSAKSWPTKSSTPSKTSKSRLMERGILQEVEQNKENTEEELERNRNSPILDGRGGEARALDVFWFLKPCTLSS</sequence>
<evidence type="ECO:0000313" key="3">
    <source>
        <dbReference type="Proteomes" id="UP000593562"/>
    </source>
</evidence>
<reference evidence="2 3" key="1">
    <citation type="journal article" date="2020" name="Nat. Commun.">
        <title>Genome of Tripterygium wilfordii and identification of cytochrome P450 involved in triptolide biosynthesis.</title>
        <authorList>
            <person name="Tu L."/>
            <person name="Su P."/>
            <person name="Zhang Z."/>
            <person name="Gao L."/>
            <person name="Wang J."/>
            <person name="Hu T."/>
            <person name="Zhou J."/>
            <person name="Zhang Y."/>
            <person name="Zhao Y."/>
            <person name="Liu Y."/>
            <person name="Song Y."/>
            <person name="Tong Y."/>
            <person name="Lu Y."/>
            <person name="Yang J."/>
            <person name="Xu C."/>
            <person name="Jia M."/>
            <person name="Peters R.J."/>
            <person name="Huang L."/>
            <person name="Gao W."/>
        </authorList>
    </citation>
    <scope>NUCLEOTIDE SEQUENCE [LARGE SCALE GENOMIC DNA]</scope>
    <source>
        <strain evidence="3">cv. XIE 37</strain>
        <tissue evidence="2">Leaf</tissue>
    </source>
</reference>
<dbReference type="OrthoDB" id="1924112at2759"/>
<keyword evidence="3" id="KW-1185">Reference proteome</keyword>
<evidence type="ECO:0000313" key="2">
    <source>
        <dbReference type="EMBL" id="KAF5738375.1"/>
    </source>
</evidence>
<feature type="compositionally biased region" description="Low complexity" evidence="1">
    <location>
        <begin position="282"/>
        <end position="296"/>
    </location>
</feature>
<feature type="compositionally biased region" description="Low complexity" evidence="1">
    <location>
        <begin position="66"/>
        <end position="76"/>
    </location>
</feature>
<name>A0A7J7CW75_TRIWF</name>
<dbReference type="FunCoup" id="A0A7J7CW75">
    <property type="interactions" value="316"/>
</dbReference>
<dbReference type="AlphaFoldDB" id="A0A7J7CW75"/>
<feature type="region of interest" description="Disordered" evidence="1">
    <location>
        <begin position="63"/>
        <end position="147"/>
    </location>
</feature>
<evidence type="ECO:0000256" key="1">
    <source>
        <dbReference type="SAM" id="MobiDB-lite"/>
    </source>
</evidence>
<dbReference type="InParanoid" id="A0A7J7CW75"/>
<accession>A0A7J7CW75</accession>
<dbReference type="Proteomes" id="UP000593562">
    <property type="component" value="Unassembled WGS sequence"/>
</dbReference>
<feature type="compositionally biased region" description="Basic and acidic residues" evidence="1">
    <location>
        <begin position="126"/>
        <end position="145"/>
    </location>
</feature>
<dbReference type="PANTHER" id="PTHR36373:SF1">
    <property type="entry name" value="EXPRESSED PROTEIN"/>
    <property type="match status" value="1"/>
</dbReference>
<proteinExistence type="predicted"/>
<dbReference type="EMBL" id="JAAARO010000013">
    <property type="protein sequence ID" value="KAF5738375.1"/>
    <property type="molecule type" value="Genomic_DNA"/>
</dbReference>
<dbReference type="PANTHER" id="PTHR36373">
    <property type="entry name" value="EXPRESSED PROTEIN"/>
    <property type="match status" value="1"/>
</dbReference>
<feature type="region of interest" description="Disordered" evidence="1">
    <location>
        <begin position="271"/>
        <end position="333"/>
    </location>
</feature>
<organism evidence="2 3">
    <name type="scientific">Tripterygium wilfordii</name>
    <name type="common">Thunder God vine</name>
    <dbReference type="NCBI Taxonomy" id="458696"/>
    <lineage>
        <taxon>Eukaryota</taxon>
        <taxon>Viridiplantae</taxon>
        <taxon>Streptophyta</taxon>
        <taxon>Embryophyta</taxon>
        <taxon>Tracheophyta</taxon>
        <taxon>Spermatophyta</taxon>
        <taxon>Magnoliopsida</taxon>
        <taxon>eudicotyledons</taxon>
        <taxon>Gunneridae</taxon>
        <taxon>Pentapetalae</taxon>
        <taxon>rosids</taxon>
        <taxon>fabids</taxon>
        <taxon>Celastrales</taxon>
        <taxon>Celastraceae</taxon>
        <taxon>Tripterygium</taxon>
    </lineage>
</organism>
<protein>
    <submittedName>
        <fullName evidence="2">Uncharacterized protein</fullName>
    </submittedName>
</protein>